<evidence type="ECO:0000259" key="2">
    <source>
        <dbReference type="Pfam" id="PF13472"/>
    </source>
</evidence>
<feature type="signal peptide" evidence="1">
    <location>
        <begin position="1"/>
        <end position="34"/>
    </location>
</feature>
<dbReference type="RefSeq" id="WP_196824956.1">
    <property type="nucleotide sequence ID" value="NZ_CP046980.1"/>
</dbReference>
<dbReference type="Proteomes" id="UP000658613">
    <property type="component" value="Unassembled WGS sequence"/>
</dbReference>
<dbReference type="SUPFAM" id="SSF52266">
    <property type="entry name" value="SGNH hydrolase"/>
    <property type="match status" value="1"/>
</dbReference>
<dbReference type="EMBL" id="JADOUE010000001">
    <property type="protein sequence ID" value="MBG6122588.1"/>
    <property type="molecule type" value="Genomic_DNA"/>
</dbReference>
<name>A0A931E1N7_9CORY</name>
<evidence type="ECO:0000313" key="4">
    <source>
        <dbReference type="Proteomes" id="UP000658613"/>
    </source>
</evidence>
<gene>
    <name evidence="3" type="ORF">IW254_001557</name>
</gene>
<organism evidence="3 4">
    <name type="scientific">Corynebacterium aquatimens</name>
    <dbReference type="NCBI Taxonomy" id="1190508"/>
    <lineage>
        <taxon>Bacteria</taxon>
        <taxon>Bacillati</taxon>
        <taxon>Actinomycetota</taxon>
        <taxon>Actinomycetes</taxon>
        <taxon>Mycobacteriales</taxon>
        <taxon>Corynebacteriaceae</taxon>
        <taxon>Corynebacterium</taxon>
    </lineage>
</organism>
<keyword evidence="4" id="KW-1185">Reference proteome</keyword>
<sequence length="292" mass="31530">MFRTKIRSKISTVLAACLGVAALGAGTMTVTADAAPNGNIVTFGDSYTSNPDELRNTVKGIKIPQVQHFVWGTYPSRDGCLQAPNNWPRMLGGMTGAPISDYSCTAESSHVIPGKVDRAIRNGDIHRGTRAVVIAVGINDYGPWGIARGANPLDQPRMHREYVHNISVAVGKIRRAAPNAKVLLPGTLSISEPYRLNSICLLVAAPNMPIGLPLPALQQVENFNRDNQRAAARATGATYIEIKDPSAGHNTCALDKDRWVVGFMDPYVEHNMNLHPSPAGSRFMAEQVARNL</sequence>
<feature type="domain" description="SGNH hydrolase-type esterase" evidence="2">
    <location>
        <begin position="43"/>
        <end position="282"/>
    </location>
</feature>
<evidence type="ECO:0000313" key="3">
    <source>
        <dbReference type="EMBL" id="MBG6122588.1"/>
    </source>
</evidence>
<evidence type="ECO:0000256" key="1">
    <source>
        <dbReference type="SAM" id="SignalP"/>
    </source>
</evidence>
<accession>A0A931E1N7</accession>
<feature type="chain" id="PRO_5037230888" evidence="1">
    <location>
        <begin position="35"/>
        <end position="292"/>
    </location>
</feature>
<dbReference type="Gene3D" id="3.40.50.1110">
    <property type="entry name" value="SGNH hydrolase"/>
    <property type="match status" value="1"/>
</dbReference>
<keyword evidence="1" id="KW-0732">Signal</keyword>
<protein>
    <submittedName>
        <fullName evidence="3">Lysophospholipase L1-like esterase</fullName>
    </submittedName>
</protein>
<dbReference type="Pfam" id="PF13472">
    <property type="entry name" value="Lipase_GDSL_2"/>
    <property type="match status" value="1"/>
</dbReference>
<dbReference type="InterPro" id="IPR013830">
    <property type="entry name" value="SGNH_hydro"/>
</dbReference>
<dbReference type="InterPro" id="IPR036514">
    <property type="entry name" value="SGNH_hydro_sf"/>
</dbReference>
<reference evidence="3" key="1">
    <citation type="submission" date="2020-11" db="EMBL/GenBank/DDBJ databases">
        <title>Sequencing the genomes of 1000 actinobacteria strains.</title>
        <authorList>
            <person name="Klenk H.-P."/>
        </authorList>
    </citation>
    <scope>NUCLEOTIDE SEQUENCE</scope>
    <source>
        <strain evidence="3">DSM 45632</strain>
    </source>
</reference>
<proteinExistence type="predicted"/>
<comment type="caution">
    <text evidence="3">The sequence shown here is derived from an EMBL/GenBank/DDBJ whole genome shotgun (WGS) entry which is preliminary data.</text>
</comment>
<dbReference type="AlphaFoldDB" id="A0A931E1N7"/>